<dbReference type="AlphaFoldDB" id="A0A934I573"/>
<keyword evidence="5 6" id="KW-0472">Membrane</keyword>
<dbReference type="GO" id="GO:0006824">
    <property type="term" value="P:cobalt ion transport"/>
    <property type="evidence" value="ECO:0007669"/>
    <property type="project" value="InterPro"/>
</dbReference>
<dbReference type="GO" id="GO:0043190">
    <property type="term" value="C:ATP-binding cassette (ABC) transporter complex"/>
    <property type="evidence" value="ECO:0007669"/>
    <property type="project" value="InterPro"/>
</dbReference>
<evidence type="ECO:0000256" key="3">
    <source>
        <dbReference type="ARBA" id="ARBA00022692"/>
    </source>
</evidence>
<evidence type="ECO:0000256" key="2">
    <source>
        <dbReference type="ARBA" id="ARBA00022475"/>
    </source>
</evidence>
<evidence type="ECO:0000256" key="1">
    <source>
        <dbReference type="ARBA" id="ARBA00004651"/>
    </source>
</evidence>
<name>A0A934I573_9CORY</name>
<evidence type="ECO:0000256" key="6">
    <source>
        <dbReference type="SAM" id="Phobius"/>
    </source>
</evidence>
<dbReference type="Proteomes" id="UP000645966">
    <property type="component" value="Unassembled WGS sequence"/>
</dbReference>
<evidence type="ECO:0000256" key="5">
    <source>
        <dbReference type="ARBA" id="ARBA00023136"/>
    </source>
</evidence>
<feature type="transmembrane region" description="Helical" evidence="6">
    <location>
        <begin position="61"/>
        <end position="82"/>
    </location>
</feature>
<keyword evidence="8" id="KW-1185">Reference proteome</keyword>
<protein>
    <submittedName>
        <fullName evidence="7">Cobalt ECF transporter T component CbiQ</fullName>
    </submittedName>
</protein>
<dbReference type="Pfam" id="PF02361">
    <property type="entry name" value="CbiQ"/>
    <property type="match status" value="1"/>
</dbReference>
<proteinExistence type="predicted"/>
<evidence type="ECO:0000313" key="7">
    <source>
        <dbReference type="EMBL" id="MBI8990431.1"/>
    </source>
</evidence>
<gene>
    <name evidence="7" type="primary">cbiQ</name>
    <name evidence="7" type="ORF">JDV75_11795</name>
</gene>
<reference evidence="7" key="1">
    <citation type="submission" date="2020-12" db="EMBL/GenBank/DDBJ databases">
        <title>Genome public.</title>
        <authorList>
            <person name="Sun Q."/>
        </authorList>
    </citation>
    <scope>NUCLEOTIDE SEQUENCE</scope>
    <source>
        <strain evidence="7">CCM 8863</strain>
    </source>
</reference>
<feature type="transmembrane region" description="Helical" evidence="6">
    <location>
        <begin position="22"/>
        <end position="54"/>
    </location>
</feature>
<keyword evidence="4 6" id="KW-1133">Transmembrane helix</keyword>
<dbReference type="RefSeq" id="WP_198739423.1">
    <property type="nucleotide sequence ID" value="NZ_JAEIOS010000015.1"/>
</dbReference>
<dbReference type="InterPro" id="IPR003339">
    <property type="entry name" value="ABC/ECF_trnsptr_transmembrane"/>
</dbReference>
<accession>A0A934I573</accession>
<keyword evidence="3 6" id="KW-0812">Transmembrane</keyword>
<dbReference type="PANTHER" id="PTHR43723:SF1">
    <property type="entry name" value="COBALT TRANSPORT PROTEIN CBIQ"/>
    <property type="match status" value="1"/>
</dbReference>
<evidence type="ECO:0000313" key="8">
    <source>
        <dbReference type="Proteomes" id="UP000645966"/>
    </source>
</evidence>
<comment type="subcellular location">
    <subcellularLocation>
        <location evidence="1">Cell membrane</location>
        <topology evidence="1">Multi-pass membrane protein</topology>
    </subcellularLocation>
</comment>
<feature type="transmembrane region" description="Helical" evidence="6">
    <location>
        <begin position="221"/>
        <end position="241"/>
    </location>
</feature>
<dbReference type="CDD" id="cd16914">
    <property type="entry name" value="EcfT"/>
    <property type="match status" value="1"/>
</dbReference>
<dbReference type="NCBIfam" id="TIGR02454">
    <property type="entry name" value="ECF_T_CbiQ"/>
    <property type="match status" value="1"/>
</dbReference>
<sequence length="242" mass="25799">MNALEIAAANSPWARVNVGEKVLLILGLLVLAISLPPLPALPIIAAVLILLAVSAKVPPRLYAALILAPATFILLGLGPLVFSVSTSGLRWIDGGLVDAATVLARTVVGMSATMLFALTTPMSEQLVWFRSVGVPAPLVHITMLTYRMTGTLITTARTMWEAQAARLGHSSRRRWIHSVAGQAASLFVLSFSRARALQEGMELRADISEISTLHASRPVRWPVIIGSVALLAAVTALGIIFW</sequence>
<comment type="caution">
    <text evidence="7">The sequence shown here is derived from an EMBL/GenBank/DDBJ whole genome shotgun (WGS) entry which is preliminary data.</text>
</comment>
<organism evidence="7 8">
    <name type="scientific">Corynebacterium meridianum</name>
    <dbReference type="NCBI Taxonomy" id="2765363"/>
    <lineage>
        <taxon>Bacteria</taxon>
        <taxon>Bacillati</taxon>
        <taxon>Actinomycetota</taxon>
        <taxon>Actinomycetes</taxon>
        <taxon>Mycobacteriales</taxon>
        <taxon>Corynebacteriaceae</taxon>
        <taxon>Corynebacterium</taxon>
    </lineage>
</organism>
<feature type="transmembrane region" description="Helical" evidence="6">
    <location>
        <begin position="102"/>
        <end position="120"/>
    </location>
</feature>
<keyword evidence="2" id="KW-1003">Cell membrane</keyword>
<dbReference type="PANTHER" id="PTHR43723">
    <property type="entry name" value="COBALT TRANSPORT PROTEIN CBIQ"/>
    <property type="match status" value="1"/>
</dbReference>
<dbReference type="InterPro" id="IPR012809">
    <property type="entry name" value="ECF_CbiQ"/>
</dbReference>
<dbReference type="EMBL" id="JAEIOS010000015">
    <property type="protein sequence ID" value="MBI8990431.1"/>
    <property type="molecule type" value="Genomic_DNA"/>
</dbReference>
<dbReference type="InterPro" id="IPR052770">
    <property type="entry name" value="Cobalt_transport_CbiQ"/>
</dbReference>
<evidence type="ECO:0000256" key="4">
    <source>
        <dbReference type="ARBA" id="ARBA00022989"/>
    </source>
</evidence>